<evidence type="ECO:0000313" key="4">
    <source>
        <dbReference type="Proteomes" id="UP000030341"/>
    </source>
</evidence>
<dbReference type="Proteomes" id="UP000030341">
    <property type="component" value="Chromosome 1"/>
</dbReference>
<keyword evidence="4" id="KW-1185">Reference proteome</keyword>
<dbReference type="Gene3D" id="3.30.110.70">
    <property type="entry name" value="Hypothetical protein apc22750. Chain B"/>
    <property type="match status" value="1"/>
</dbReference>
<protein>
    <recommendedName>
        <fullName evidence="2">UPF0145 protein OM33_02840</fullName>
    </recommendedName>
</protein>
<dbReference type="RefSeq" id="WP_038638514.1">
    <property type="nucleotide sequence ID" value="NZ_CP009888.1"/>
</dbReference>
<accession>A0A0A7EDX5</accession>
<gene>
    <name evidence="3" type="ORF">OM33_02840</name>
</gene>
<dbReference type="OrthoDB" id="9796448at2"/>
<reference evidence="3 4" key="1">
    <citation type="submission" date="2014-11" db="EMBL/GenBank/DDBJ databases">
        <title>Complete Genome Sequence of Pseudoalteromonas sp. Strain OCN003 Isolated from Kaneohe Bay, Oahu, Hawaii.</title>
        <authorList>
            <person name="Beurmann S."/>
            <person name="Videau P."/>
            <person name="Ushijima B."/>
            <person name="Smith A.M."/>
            <person name="Aeby G.S."/>
            <person name="Callahan S.M."/>
            <person name="Belcaid M."/>
        </authorList>
    </citation>
    <scope>NUCLEOTIDE SEQUENCE [LARGE SCALE GENOMIC DNA]</scope>
    <source>
        <strain evidence="3 4">OCN003</strain>
    </source>
</reference>
<dbReference type="InterPro" id="IPR035439">
    <property type="entry name" value="UPF0145_dom_sf"/>
</dbReference>
<evidence type="ECO:0000256" key="1">
    <source>
        <dbReference type="ARBA" id="ARBA00010751"/>
    </source>
</evidence>
<organism evidence="3 4">
    <name type="scientific">Pseudoalteromonas piratica</name>
    <dbReference type="NCBI Taxonomy" id="1348114"/>
    <lineage>
        <taxon>Bacteria</taxon>
        <taxon>Pseudomonadati</taxon>
        <taxon>Pseudomonadota</taxon>
        <taxon>Gammaproteobacteria</taxon>
        <taxon>Alteromonadales</taxon>
        <taxon>Pseudoalteromonadaceae</taxon>
        <taxon>Pseudoalteromonas</taxon>
    </lineage>
</organism>
<dbReference type="eggNOG" id="COG0393">
    <property type="taxonomic scope" value="Bacteria"/>
</dbReference>
<sequence length="105" mass="11159">MIITNTEQVASYEITQTLGLVTGNVVRSKHVGRDIMAGLKTIVGGEIRGYTEMMSDARAVAQARLVDEAERLGADAIINVRFTTSAVAAGMSEILAYGTAVKLTK</sequence>
<dbReference type="HOGENOM" id="CLU_117144_1_2_6"/>
<dbReference type="InterPro" id="IPR002765">
    <property type="entry name" value="UPF0145_YbjQ-like"/>
</dbReference>
<name>A0A0A7EDX5_9GAMM</name>
<dbReference type="HAMAP" id="MF_00338">
    <property type="entry name" value="UPF0145"/>
    <property type="match status" value="1"/>
</dbReference>
<dbReference type="PANTHER" id="PTHR34068:SF2">
    <property type="entry name" value="UPF0145 PROTEIN SCO3412"/>
    <property type="match status" value="1"/>
</dbReference>
<dbReference type="KEGG" id="pseo:OM33_02840"/>
<dbReference type="AlphaFoldDB" id="A0A0A7EDX5"/>
<dbReference type="PANTHER" id="PTHR34068">
    <property type="entry name" value="UPF0145 PROTEIN YBJQ"/>
    <property type="match status" value="1"/>
</dbReference>
<comment type="similarity">
    <text evidence="1 2">Belongs to the UPF0145 family.</text>
</comment>
<dbReference type="Pfam" id="PF01906">
    <property type="entry name" value="YbjQ_1"/>
    <property type="match status" value="1"/>
</dbReference>
<evidence type="ECO:0000313" key="3">
    <source>
        <dbReference type="EMBL" id="AIY64207.1"/>
    </source>
</evidence>
<dbReference type="EMBL" id="CP009888">
    <property type="protein sequence ID" value="AIY64207.1"/>
    <property type="molecule type" value="Genomic_DNA"/>
</dbReference>
<dbReference type="STRING" id="1348114.OM33_02840"/>
<dbReference type="SUPFAM" id="SSF117782">
    <property type="entry name" value="YbjQ-like"/>
    <property type="match status" value="1"/>
</dbReference>
<proteinExistence type="inferred from homology"/>
<evidence type="ECO:0000256" key="2">
    <source>
        <dbReference type="HAMAP-Rule" id="MF_00338"/>
    </source>
</evidence>